<feature type="domain" description="PilZ" evidence="16">
    <location>
        <begin position="583"/>
        <end position="680"/>
    </location>
</feature>
<evidence type="ECO:0000256" key="14">
    <source>
        <dbReference type="SAM" id="MobiDB-lite"/>
    </source>
</evidence>
<dbReference type="Gene3D" id="2.60.120.260">
    <property type="entry name" value="Galactose-binding domain-like"/>
    <property type="match status" value="2"/>
</dbReference>
<keyword evidence="6 13" id="KW-0328">Glycosyltransferase</keyword>
<keyword evidence="13" id="KW-0973">c-di-GMP</keyword>
<comment type="catalytic activity">
    <reaction evidence="12 13">
        <text>[(1-&gt;4)-beta-D-glucosyl](n) + UDP-alpha-D-glucose = [(1-&gt;4)-beta-D-glucosyl](n+1) + UDP + H(+)</text>
        <dbReference type="Rhea" id="RHEA:19929"/>
        <dbReference type="Rhea" id="RHEA-COMP:10033"/>
        <dbReference type="Rhea" id="RHEA-COMP:10034"/>
        <dbReference type="ChEBI" id="CHEBI:15378"/>
        <dbReference type="ChEBI" id="CHEBI:18246"/>
        <dbReference type="ChEBI" id="CHEBI:58223"/>
        <dbReference type="ChEBI" id="CHEBI:58885"/>
        <dbReference type="EC" id="2.4.1.12"/>
    </reaction>
</comment>
<dbReference type="Gene3D" id="3.90.550.10">
    <property type="entry name" value="Spore Coat Polysaccharide Biosynthesis Protein SpsA, Chain A"/>
    <property type="match status" value="1"/>
</dbReference>
<evidence type="ECO:0000256" key="13">
    <source>
        <dbReference type="RuleBase" id="RU365020"/>
    </source>
</evidence>
<evidence type="ECO:0000256" key="9">
    <source>
        <dbReference type="ARBA" id="ARBA00022916"/>
    </source>
</evidence>
<accession>A0A7W4JQJ5</accession>
<comment type="similarity">
    <text evidence="2">In the N-terminal section; belongs to the glycosyltransferase 2 family.</text>
</comment>
<keyword evidence="4 13" id="KW-1003">Cell membrane</keyword>
<feature type="transmembrane region" description="Helical" evidence="13">
    <location>
        <begin position="64"/>
        <end position="80"/>
    </location>
</feature>
<feature type="region of interest" description="Disordered" evidence="14">
    <location>
        <begin position="1558"/>
        <end position="1579"/>
    </location>
</feature>
<evidence type="ECO:0000256" key="12">
    <source>
        <dbReference type="ARBA" id="ARBA00048682"/>
    </source>
</evidence>
<dbReference type="PANTHER" id="PTHR43867:SF2">
    <property type="entry name" value="CELLULOSE SYNTHASE CATALYTIC SUBUNIT A [UDP-FORMING]"/>
    <property type="match status" value="1"/>
</dbReference>
<name>A0A7W4JQJ5_9PROT</name>
<dbReference type="Gene3D" id="2.40.10.220">
    <property type="entry name" value="predicted glycosyltransferase like domains"/>
    <property type="match status" value="1"/>
</dbReference>
<evidence type="ECO:0000256" key="7">
    <source>
        <dbReference type="ARBA" id="ARBA00022679"/>
    </source>
</evidence>
<dbReference type="GO" id="GO:0016760">
    <property type="term" value="F:cellulose synthase (UDP-forming) activity"/>
    <property type="evidence" value="ECO:0007669"/>
    <property type="project" value="UniProtKB-EC"/>
</dbReference>
<dbReference type="InterPro" id="IPR009875">
    <property type="entry name" value="PilZ_domain"/>
</dbReference>
<feature type="transmembrane region" description="Helical" evidence="13">
    <location>
        <begin position="1531"/>
        <end position="1549"/>
    </location>
</feature>
<dbReference type="InterPro" id="IPR018513">
    <property type="entry name" value="Cell_synthase_bac"/>
</dbReference>
<evidence type="ECO:0000313" key="17">
    <source>
        <dbReference type="EMBL" id="MBB2188932.1"/>
    </source>
</evidence>
<feature type="region of interest" description="Disordered" evidence="14">
    <location>
        <begin position="716"/>
        <end position="751"/>
    </location>
</feature>
<keyword evidence="5 13" id="KW-0997">Cell inner membrane</keyword>
<dbReference type="UniPathway" id="UPA00694"/>
<keyword evidence="9 13" id="KW-0135">Cellulose biosynthesis</keyword>
<comment type="subcellular location">
    <subcellularLocation>
        <location evidence="1">Cell inner membrane</location>
        <topology evidence="1">Multi-pass membrane protein</topology>
    </subcellularLocation>
</comment>
<evidence type="ECO:0000256" key="8">
    <source>
        <dbReference type="ARBA" id="ARBA00022692"/>
    </source>
</evidence>
<comment type="caution">
    <text evidence="17">The sequence shown here is derived from an EMBL/GenBank/DDBJ whole genome shotgun (WGS) entry which is preliminary data.</text>
</comment>
<feature type="transmembrane region" description="Helical" evidence="13">
    <location>
        <begin position="557"/>
        <end position="577"/>
    </location>
</feature>
<keyword evidence="18" id="KW-1185">Reference proteome</keyword>
<evidence type="ECO:0000256" key="3">
    <source>
        <dbReference type="ARBA" id="ARBA00010653"/>
    </source>
</evidence>
<feature type="compositionally biased region" description="Basic and acidic residues" evidence="14">
    <location>
        <begin position="739"/>
        <end position="751"/>
    </location>
</feature>
<organism evidence="17 18">
    <name type="scientific">Gluconacetobacter azotocaptans</name>
    <dbReference type="NCBI Taxonomy" id="142834"/>
    <lineage>
        <taxon>Bacteria</taxon>
        <taxon>Pseudomonadati</taxon>
        <taxon>Pseudomonadota</taxon>
        <taxon>Alphaproteobacteria</taxon>
        <taxon>Acetobacterales</taxon>
        <taxon>Acetobacteraceae</taxon>
        <taxon>Gluconacetobacter</taxon>
    </lineage>
</organism>
<dbReference type="PRINTS" id="PR01440">
    <property type="entry name" value="CELLSNTHASEB"/>
</dbReference>
<dbReference type="GO" id="GO:0005886">
    <property type="term" value="C:plasma membrane"/>
    <property type="evidence" value="ECO:0007669"/>
    <property type="project" value="UniProtKB-SubCell"/>
</dbReference>
<evidence type="ECO:0000259" key="15">
    <source>
        <dbReference type="Pfam" id="PF00535"/>
    </source>
</evidence>
<dbReference type="NCBIfam" id="TIGR03030">
    <property type="entry name" value="CelA"/>
    <property type="match status" value="1"/>
</dbReference>
<dbReference type="Pfam" id="PF00535">
    <property type="entry name" value="Glycos_transf_2"/>
    <property type="match status" value="1"/>
</dbReference>
<dbReference type="SUPFAM" id="SSF53448">
    <property type="entry name" value="Nucleotide-diphospho-sugar transferases"/>
    <property type="match status" value="1"/>
</dbReference>
<dbReference type="PANTHER" id="PTHR43867">
    <property type="entry name" value="CELLULOSE SYNTHASE CATALYTIC SUBUNIT A [UDP-FORMING]"/>
    <property type="match status" value="1"/>
</dbReference>
<keyword evidence="7 13" id="KW-0808">Transferase</keyword>
<gene>
    <name evidence="17" type="primary">bcsA</name>
    <name evidence="17" type="ORF">HLH34_03000</name>
</gene>
<dbReference type="Pfam" id="PF07238">
    <property type="entry name" value="PilZ"/>
    <property type="match status" value="1"/>
</dbReference>
<evidence type="ECO:0000256" key="11">
    <source>
        <dbReference type="ARBA" id="ARBA00023136"/>
    </source>
</evidence>
<dbReference type="CDD" id="cd06421">
    <property type="entry name" value="CESA_CelA_like"/>
    <property type="match status" value="1"/>
</dbReference>
<evidence type="ECO:0000256" key="4">
    <source>
        <dbReference type="ARBA" id="ARBA00022475"/>
    </source>
</evidence>
<dbReference type="Proteomes" id="UP000555756">
    <property type="component" value="Unassembled WGS sequence"/>
</dbReference>
<dbReference type="EC" id="2.4.1.12" evidence="13"/>
<feature type="domain" description="Glycosyltransferase 2-like" evidence="15">
    <location>
        <begin position="164"/>
        <end position="333"/>
    </location>
</feature>
<dbReference type="InterPro" id="IPR001173">
    <property type="entry name" value="Glyco_trans_2-like"/>
</dbReference>
<evidence type="ECO:0000256" key="2">
    <source>
        <dbReference type="ARBA" id="ARBA00010003"/>
    </source>
</evidence>
<comment type="pathway">
    <text evidence="13">Glycan metabolism; bacterial cellulose biosynthesis.</text>
</comment>
<dbReference type="GO" id="GO:0035438">
    <property type="term" value="F:cyclic-di-GMP binding"/>
    <property type="evidence" value="ECO:0007669"/>
    <property type="project" value="InterPro"/>
</dbReference>
<keyword evidence="8 13" id="KW-0812">Transmembrane</keyword>
<evidence type="ECO:0000256" key="6">
    <source>
        <dbReference type="ARBA" id="ARBA00022676"/>
    </source>
</evidence>
<dbReference type="GO" id="GO:0030244">
    <property type="term" value="P:cellulose biosynthetic process"/>
    <property type="evidence" value="ECO:0007669"/>
    <property type="project" value="UniProtKB-KW"/>
</dbReference>
<comment type="cofactor">
    <cofactor evidence="13">
        <name>Mg(2+)</name>
        <dbReference type="ChEBI" id="CHEBI:18420"/>
    </cofactor>
</comment>
<sequence length="1579" mass="170776">MMAKATTRRPSGLPGSRLAAWLSRPFARLSEGRHGPKFLAACGLLGSATALMASLALLSDDQQLVVAVAGIVLFFVVDRREGGEATLFLKILSLVVSFRYVAWRLTETVEWRSAPQAFLSTGLLLAEGYALMMLVLSYFQTLHPLERKPVPLPDDVSAWPSVDVYVPTYNEDLDIVRGTVLACMSMDWPADRLNVYILDDGHRDEFLEFAQACGAGYISRPNNAHAKAGNLNHALAITRGEYIAIFDCDHIPTRAFLQTTMGWFLVDPGVGLVQTPHHFYSSDPFQRNLSEGRNVPPESNVFYGLVQDGSDFWNASFFCGSCAVLRRRALDQVGGIATETVTEDSHTALKMQRLGWSTAYLRMPLAAGLATERLILHIGQRIRWARGMIQILRVDNPLLGRGLTVPQRLCYFSAMAGFLFAIPRLVFLSAPVSYLLFNQTLIAASPLALLAYAVPHFFHCIATSSRVQRNWRYSFWSEIYETVLALFLVRITIVTLLMPRLGKFNVTDKGGILDRSYTDWRAIYPNIVFLGVLASGAGWGLWRLLAQHNDRLTINALWTNLAWISVSMLIVLVAITVGHETRQVRRDARINATLPVTLRTADGRLCRGTTIDVSRGGCRVQLDLAEGETFVAGGTVHMLLEPYDPPVSARALALRDGVVNLQWTPATIQDEARLIRFVFGRADAWVSWGDYPPDRPLRSLWMIVASLRSLAIRGDRPASASRDAHATRAARRARQSVSGDRRRPVTVEPRKTGAPLMLAGMVALSSALLFPGVVRAETSQAAAPMLAPADPAAPLPAPVPSGLPPSTGAPVGGDDAVLLPDRAGPPQGGDAVPSAPPGGLSADAPASDLPGTSTRTRTLREFGTAQSLRMTPFAAIQGVNFGIPGSQVVTAARLTLTGAISPALLPSASSVTVRVNDQYIGTISADRDHPTFGPMTFQINPVFFLGRNTINFTFAGQEDAVGTGGQGCSNPYSGMLWAEVSGQSTLTLTTAPLPPRRILSQLPAPFLDPTVAEPAVVPFVLPAGAEAATLKPAAVVASWFGRLADFHRVGFPVSETAPAAGNAVAVGVLSRLPAAITKGVAVNGPTLAEIANPNDPFGTILLVTGRTPDEVAAAARTLVFMPESLASASSQTVVPVSVPARRPYDAPAFIPTDRVVRFGELVSIGTLQGYGYVPGTLAVPFRISPDLYTWRGRPFIADFRIHTPLASNFDRQQSRVDVSLNGLYLHSYAWRPSQKLPGWIAQYLPLDSALEADRLSLPSWGVYGQNELQFYFDGRPMVRRDCSVAAQDMAVSIDPESTLDFRRAHHFTTLPNLAYFANSGFPFTRMADLSDTVVVLPDQPGPAVATAFLDLMGVLGSYTWFPAERVTIEGASRIGAVADRDLLVMGMVQNSGPIATLLDQTPYRIENGRLRVAERSILNGIRYAFADGAADALRTVTVNGSLGLESGGALIGARSPFAVHRSMVMMLAGTPQGLDELVHALQVPTRQRGIQGDLTVINGDKIVASRNGPTYTVGTLPWWLWFDWFLRGHPVRVTAFAALGALVAGLALHKEMSRRAARRKAYVDPRDAPGPGNGDGRAR</sequence>
<evidence type="ECO:0000256" key="1">
    <source>
        <dbReference type="ARBA" id="ARBA00004429"/>
    </source>
</evidence>
<evidence type="ECO:0000313" key="18">
    <source>
        <dbReference type="Proteomes" id="UP000555756"/>
    </source>
</evidence>
<dbReference type="InterPro" id="IPR003919">
    <property type="entry name" value="Cell_synth_A"/>
</dbReference>
<reference evidence="17 18" key="1">
    <citation type="submission" date="2020-04" db="EMBL/GenBank/DDBJ databases">
        <title>Description of novel Gluconacetobacter.</title>
        <authorList>
            <person name="Sombolestani A."/>
        </authorList>
    </citation>
    <scope>NUCLEOTIDE SEQUENCE [LARGE SCALE GENOMIC DNA]</scope>
    <source>
        <strain evidence="17 18">LMG 21311</strain>
    </source>
</reference>
<feature type="region of interest" description="Disordered" evidence="14">
    <location>
        <begin position="796"/>
        <end position="854"/>
    </location>
</feature>
<feature type="transmembrane region" description="Helical" evidence="13">
    <location>
        <begin position="409"/>
        <end position="430"/>
    </location>
</feature>
<keyword evidence="10 13" id="KW-1133">Transmembrane helix</keyword>
<dbReference type="EMBL" id="JABEQF010000002">
    <property type="protein sequence ID" value="MBB2188932.1"/>
    <property type="molecule type" value="Genomic_DNA"/>
</dbReference>
<dbReference type="Pfam" id="PF03170">
    <property type="entry name" value="BcsB"/>
    <property type="match status" value="1"/>
</dbReference>
<feature type="transmembrane region" description="Helical" evidence="13">
    <location>
        <begin position="117"/>
        <end position="139"/>
    </location>
</feature>
<keyword evidence="11 13" id="KW-0472">Membrane</keyword>
<dbReference type="InterPro" id="IPR050321">
    <property type="entry name" value="Glycosyltr_2/OpgH_subfam"/>
</dbReference>
<protein>
    <recommendedName>
        <fullName evidence="13">Cellulose synthase</fullName>
        <ecNumber evidence="13">2.4.1.12</ecNumber>
    </recommendedName>
</protein>
<dbReference type="InterPro" id="IPR003920">
    <property type="entry name" value="Cell_synth_B"/>
</dbReference>
<evidence type="ECO:0000259" key="16">
    <source>
        <dbReference type="Pfam" id="PF07238"/>
    </source>
</evidence>
<proteinExistence type="inferred from homology"/>
<evidence type="ECO:0000256" key="5">
    <source>
        <dbReference type="ARBA" id="ARBA00022519"/>
    </source>
</evidence>
<feature type="transmembrane region" description="Helical" evidence="13">
    <location>
        <begin position="38"/>
        <end position="58"/>
    </location>
</feature>
<dbReference type="RefSeq" id="WP_183118124.1">
    <property type="nucleotide sequence ID" value="NZ_JABEQF010000002.1"/>
</dbReference>
<dbReference type="InterPro" id="IPR029044">
    <property type="entry name" value="Nucleotide-diphossugar_trans"/>
</dbReference>
<feature type="transmembrane region" description="Helical" evidence="13">
    <location>
        <begin position="479"/>
        <end position="502"/>
    </location>
</feature>
<comment type="similarity">
    <text evidence="3">In the C-terminal section; belongs to the AcsB/BcsB family.</text>
</comment>
<feature type="transmembrane region" description="Helical" evidence="13">
    <location>
        <begin position="522"/>
        <end position="545"/>
    </location>
</feature>
<dbReference type="GO" id="GO:0006011">
    <property type="term" value="P:UDP-alpha-D-glucose metabolic process"/>
    <property type="evidence" value="ECO:0007669"/>
    <property type="project" value="InterPro"/>
</dbReference>
<feature type="transmembrane region" description="Helical" evidence="13">
    <location>
        <begin position="436"/>
        <end position="458"/>
    </location>
</feature>
<feature type="transmembrane region" description="Helical" evidence="13">
    <location>
        <begin position="87"/>
        <end position="105"/>
    </location>
</feature>
<evidence type="ECO:0000256" key="10">
    <source>
        <dbReference type="ARBA" id="ARBA00022989"/>
    </source>
</evidence>